<evidence type="ECO:0000313" key="3">
    <source>
        <dbReference type="Proteomes" id="UP000483261"/>
    </source>
</evidence>
<feature type="compositionally biased region" description="Low complexity" evidence="1">
    <location>
        <begin position="72"/>
        <end position="83"/>
    </location>
</feature>
<keyword evidence="3" id="KW-1185">Reference proteome</keyword>
<dbReference type="RefSeq" id="WP_165112492.1">
    <property type="nucleotide sequence ID" value="NZ_JAALAA010000017.1"/>
</dbReference>
<dbReference type="AlphaFoldDB" id="A0A6M1RET7"/>
<reference evidence="2 3" key="1">
    <citation type="submission" date="2020-02" db="EMBL/GenBank/DDBJ databases">
        <title>Whole-genome analyses of novel actinobacteria.</title>
        <authorList>
            <person name="Sahin N."/>
        </authorList>
    </citation>
    <scope>NUCLEOTIDE SEQUENCE [LARGE SCALE GENOMIC DNA]</scope>
    <source>
        <strain evidence="2 3">KC13</strain>
    </source>
</reference>
<protein>
    <recommendedName>
        <fullName evidence="4">YtxH domain-containing protein</fullName>
    </recommendedName>
</protein>
<dbReference type="EMBL" id="JAALAA010000017">
    <property type="protein sequence ID" value="NGN94807.1"/>
    <property type="molecule type" value="Genomic_DNA"/>
</dbReference>
<dbReference type="Proteomes" id="UP000483261">
    <property type="component" value="Unassembled WGS sequence"/>
</dbReference>
<gene>
    <name evidence="2" type="ORF">G5C66_18960</name>
</gene>
<organism evidence="2 3">
    <name type="scientific">Nocardioides turkmenicus</name>
    <dbReference type="NCBI Taxonomy" id="2711220"/>
    <lineage>
        <taxon>Bacteria</taxon>
        <taxon>Bacillati</taxon>
        <taxon>Actinomycetota</taxon>
        <taxon>Actinomycetes</taxon>
        <taxon>Propionibacteriales</taxon>
        <taxon>Nocardioidaceae</taxon>
        <taxon>Nocardioides</taxon>
    </lineage>
</organism>
<proteinExistence type="predicted"/>
<feature type="compositionally biased region" description="Basic and acidic residues" evidence="1">
    <location>
        <begin position="54"/>
        <end position="69"/>
    </location>
</feature>
<feature type="region of interest" description="Disordered" evidence="1">
    <location>
        <begin position="54"/>
        <end position="115"/>
    </location>
</feature>
<evidence type="ECO:0000313" key="2">
    <source>
        <dbReference type="EMBL" id="NGN94807.1"/>
    </source>
</evidence>
<evidence type="ECO:0000256" key="1">
    <source>
        <dbReference type="SAM" id="MobiDB-lite"/>
    </source>
</evidence>
<evidence type="ECO:0008006" key="4">
    <source>
        <dbReference type="Google" id="ProtNLM"/>
    </source>
</evidence>
<accession>A0A6M1RET7</accession>
<name>A0A6M1RET7_9ACTN</name>
<comment type="caution">
    <text evidence="2">The sequence shown here is derived from an EMBL/GenBank/DDBJ whole genome shotgun (WGS) entry which is preliminary data.</text>
</comment>
<sequence>MFKKSALMTAFGIGYVLGARAGRERYDAIAAKAQKLWHDPRVQDKAHRAGFVAKEKAASAKHTVQDKMPGDTARSTSPTEPAAPASPTPYPQTTPSGPRPTTTDPVTDMPRGWES</sequence>